<gene>
    <name evidence="2" type="ORF">CIG21_07935</name>
</gene>
<sequence>MTAVEAEVQRMMSLISAAPVASSSKRATAQGMANELLCSIDRLRGQNLSQFAQTGAQLRGRCGGTGSVSAGGSLGTDIFGPPGGGRGPKGEPICGPWFDEVGITARESSDAEREAEHFTQVDEVGGQIEECCKAIEDVCATGDIAMQEMLSPVCTMLEMIVKFGFPQLTDQVIDVAIGALTQANAAAADRNCVIEDCLDTIAKCVEQVAERQPAPAVEYGGSACDVGAAGGVSAGAAGTVAAQCTEPVQAPSPKPTPQPVAPPAVVPDPAPAPVPEPPAQRECPRFESRCVERPAPVGRGAMSLSASQAATSAASAALGAGAGVFPQAVQLPAPQIQPVNIEVNFNYALDGAVNAGLESVDCETVSQFQPPVQQVSSDSSVWVGTLVQVGAAAVLEGLDCFAASLDAVAECPGAECCTHEATEPEPEPEPEPVPEPEPEPVPESAPEPEPVPEDGVIPPPPELSQVEEPAPPPEKVAHLEGAPTEAAQAPEPPAAVDPGAEPQPEQHEGQTEHTAEPEHTEQPAQEAHEPWAIKKTGEW</sequence>
<dbReference type="EMBL" id="NQMQ01000014">
    <property type="protein sequence ID" value="PAJ69491.1"/>
    <property type="molecule type" value="Genomic_DNA"/>
</dbReference>
<reference evidence="2 3" key="1">
    <citation type="submission" date="2017-08" db="EMBL/GenBank/DDBJ databases">
        <authorList>
            <person name="de Groot N.N."/>
        </authorList>
    </citation>
    <scope>NUCLEOTIDE SEQUENCE [LARGE SCALE GENOMIC DNA]</scope>
    <source>
        <strain evidence="2 3">NBT06-6</strain>
    </source>
</reference>
<comment type="caution">
    <text evidence="2">The sequence shown here is derived from an EMBL/GenBank/DDBJ whole genome shotgun (WGS) entry which is preliminary data.</text>
</comment>
<evidence type="ECO:0000313" key="2">
    <source>
        <dbReference type="EMBL" id="PAJ69491.1"/>
    </source>
</evidence>
<feature type="region of interest" description="Disordered" evidence="1">
    <location>
        <begin position="247"/>
        <end position="284"/>
    </location>
</feature>
<protein>
    <submittedName>
        <fullName evidence="2">Uncharacterized protein</fullName>
    </submittedName>
</protein>
<dbReference type="RefSeq" id="WP_158522232.1">
    <property type="nucleotide sequence ID" value="NZ_CP047655.1"/>
</dbReference>
<organism evidence="2 3">
    <name type="scientific">Corynebacterium hadale</name>
    <dbReference type="NCBI Taxonomy" id="2026255"/>
    <lineage>
        <taxon>Bacteria</taxon>
        <taxon>Bacillati</taxon>
        <taxon>Actinomycetota</taxon>
        <taxon>Actinomycetes</taxon>
        <taxon>Mycobacteriales</taxon>
        <taxon>Corynebacteriaceae</taxon>
        <taxon>Corynebacterium</taxon>
    </lineage>
</organism>
<feature type="region of interest" description="Disordered" evidence="1">
    <location>
        <begin position="418"/>
        <end position="539"/>
    </location>
</feature>
<feature type="compositionally biased region" description="Acidic residues" evidence="1">
    <location>
        <begin position="423"/>
        <end position="440"/>
    </location>
</feature>
<proteinExistence type="predicted"/>
<accession>A0A269PCV4</accession>
<dbReference type="Proteomes" id="UP000215771">
    <property type="component" value="Unassembled WGS sequence"/>
</dbReference>
<name>A0A269PCV4_9CORY</name>
<feature type="compositionally biased region" description="Basic and acidic residues" evidence="1">
    <location>
        <begin position="504"/>
        <end position="539"/>
    </location>
</feature>
<evidence type="ECO:0000256" key="1">
    <source>
        <dbReference type="SAM" id="MobiDB-lite"/>
    </source>
</evidence>
<dbReference type="AlphaFoldDB" id="A0A269PCV4"/>
<feature type="compositionally biased region" description="Pro residues" evidence="1">
    <location>
        <begin position="250"/>
        <end position="278"/>
    </location>
</feature>
<evidence type="ECO:0000313" key="3">
    <source>
        <dbReference type="Proteomes" id="UP000215771"/>
    </source>
</evidence>